<keyword evidence="6 12" id="KW-1005">Bacterial flagellum biogenesis</keyword>
<keyword evidence="13" id="KW-0969">Cilium</keyword>
<feature type="transmembrane region" description="Helical" evidence="12">
    <location>
        <begin position="52"/>
        <end position="78"/>
    </location>
</feature>
<evidence type="ECO:0000313" key="15">
    <source>
        <dbReference type="Proteomes" id="UP000051576"/>
    </source>
</evidence>
<reference evidence="14 15" key="2">
    <citation type="journal article" date="2015" name="Genome Announc.">
        <title>Expanding the biotechnology potential of lactobacilli through comparative genomics of 213 strains and associated genera.</title>
        <authorList>
            <person name="Sun Z."/>
            <person name="Harris H.M."/>
            <person name="McCann A."/>
            <person name="Guo C."/>
            <person name="Argimon S."/>
            <person name="Zhang W."/>
            <person name="Yang X."/>
            <person name="Jeffery I.B."/>
            <person name="Cooney J.C."/>
            <person name="Kagawa T.F."/>
            <person name="Liu W."/>
            <person name="Song Y."/>
            <person name="Salvetti E."/>
            <person name="Wrobel A."/>
            <person name="Rasinkangas P."/>
            <person name="Parkhill J."/>
            <person name="Rea M.C."/>
            <person name="O'Sullivan O."/>
            <person name="Ritari J."/>
            <person name="Douillard F.P."/>
            <person name="Paul Ross R."/>
            <person name="Yang R."/>
            <person name="Briner A.E."/>
            <person name="Felis G.E."/>
            <person name="de Vos W.M."/>
            <person name="Barrangou R."/>
            <person name="Klaenhammer T.R."/>
            <person name="Caufield P.W."/>
            <person name="Cui Y."/>
            <person name="Zhang H."/>
            <person name="O'Toole P.W."/>
        </authorList>
    </citation>
    <scope>NUCLEOTIDE SEQUENCE [LARGE SCALE GENOMIC DNA]</scope>
    <source>
        <strain evidence="14 15">DSM 20605</strain>
    </source>
</reference>
<comment type="similarity">
    <text evidence="1 12">Belongs to the FliP/MopC/SpaP family.</text>
</comment>
<dbReference type="PRINTS" id="PR00951">
    <property type="entry name" value="FLGBIOSNFLIP"/>
</dbReference>
<feature type="transmembrane region" description="Helical" evidence="12">
    <location>
        <begin position="194"/>
        <end position="216"/>
    </location>
</feature>
<comment type="caution">
    <text evidence="12">Lacks conserved residue(s) required for the propagation of feature annotation.</text>
</comment>
<evidence type="ECO:0000313" key="13">
    <source>
        <dbReference type="EMBL" id="AJA34492.1"/>
    </source>
</evidence>
<keyword evidence="15" id="KW-1185">Reference proteome</keyword>
<protein>
    <recommendedName>
        <fullName evidence="2 12">Flagellar biosynthetic protein FliP</fullName>
    </recommendedName>
</protein>
<reference evidence="13" key="1">
    <citation type="journal article" date="2014" name="Appl. Environ. Microbiol.">
        <title>Detection and genomic characterization of motility in Lactobacillus curvatus: confirmation of motility in a species outside the Lactobacillus salivarius clade.</title>
        <authorList>
            <person name="Cousin F.J."/>
            <person name="Lynch S.M."/>
            <person name="Harris H.M."/>
            <person name="McCann A."/>
            <person name="Lynch D.B."/>
            <person name="Neville B.A."/>
            <person name="Irisawa T."/>
            <person name="Okada S."/>
            <person name="Endo A."/>
            <person name="O'Toole P.W."/>
        </authorList>
    </citation>
    <scope>NUCLEOTIDE SEQUENCE</scope>
    <source>
        <strain evidence="13">DSM 20605</strain>
    </source>
</reference>
<dbReference type="InterPro" id="IPR005837">
    <property type="entry name" value="FliP"/>
</dbReference>
<organism evidence="13">
    <name type="scientific">Liquorilactobacillus vini DSM 20605</name>
    <dbReference type="NCBI Taxonomy" id="1133569"/>
    <lineage>
        <taxon>Bacteria</taxon>
        <taxon>Bacillati</taxon>
        <taxon>Bacillota</taxon>
        <taxon>Bacilli</taxon>
        <taxon>Lactobacillales</taxon>
        <taxon>Lactobacillaceae</taxon>
        <taxon>Liquorilactobacillus</taxon>
    </lineage>
</organism>
<sequence length="257" mass="28781">MKRKAFLPLAAGLATLIFTLNTATPVLAISAKNLSSTVNNLLGSNGSSSQIINTFLMLTILSFIPLLLVMTTSFTRIIMVLSFTRSALGTQSNPPNQVLIGLALFLTFFIMRPTYSNIYQQAVVPYEQQKITRTQAIDRSEISVKKFMYRQTRQKDIQLFVSQSDHPKAQYKSYKQIPLTIITPAFILSELRTAFSIGFLIFIPFLIIDMVVSSVLMSMGMVMLPPVMISLPFKLLLFVLSDGWYLLVESLIKSFNG</sequence>
<evidence type="ECO:0000256" key="3">
    <source>
        <dbReference type="ARBA" id="ARBA00022448"/>
    </source>
</evidence>
<name>A0A0A7RGU5_9LACO</name>
<dbReference type="EMBL" id="KM886873">
    <property type="protein sequence ID" value="AJA34492.1"/>
    <property type="molecule type" value="Genomic_DNA"/>
</dbReference>
<evidence type="ECO:0000256" key="2">
    <source>
        <dbReference type="ARBA" id="ARBA00021714"/>
    </source>
</evidence>
<dbReference type="GO" id="GO:0009425">
    <property type="term" value="C:bacterial-type flagellum basal body"/>
    <property type="evidence" value="ECO:0007669"/>
    <property type="project" value="UniProtKB-SubCell"/>
</dbReference>
<dbReference type="Proteomes" id="UP000051576">
    <property type="component" value="Unassembled WGS sequence"/>
</dbReference>
<comment type="subcellular location">
    <subcellularLocation>
        <location evidence="12">Cell membrane</location>
        <topology evidence="12">Multi-pass membrane protein</topology>
    </subcellularLocation>
    <subcellularLocation>
        <location evidence="12">Bacterial flagellum basal body</location>
    </subcellularLocation>
</comment>
<evidence type="ECO:0000256" key="11">
    <source>
        <dbReference type="ARBA" id="ARBA00023225"/>
    </source>
</evidence>
<evidence type="ECO:0000256" key="4">
    <source>
        <dbReference type="ARBA" id="ARBA00022475"/>
    </source>
</evidence>
<dbReference type="PATRIC" id="fig|1133569.4.peg.1138"/>
<dbReference type="AlphaFoldDB" id="A0A0A7RGU5"/>
<keyword evidence="3 12" id="KW-0813">Transport</keyword>
<dbReference type="NCBIfam" id="TIGR01103">
    <property type="entry name" value="fliP"/>
    <property type="match status" value="1"/>
</dbReference>
<evidence type="ECO:0000256" key="1">
    <source>
        <dbReference type="ARBA" id="ARBA00006257"/>
    </source>
</evidence>
<evidence type="ECO:0000256" key="7">
    <source>
        <dbReference type="ARBA" id="ARBA00022927"/>
    </source>
</evidence>
<keyword evidence="4 12" id="KW-1003">Cell membrane</keyword>
<keyword evidence="8 12" id="KW-1133">Transmembrane helix</keyword>
<keyword evidence="7 12" id="KW-0653">Protein transport</keyword>
<dbReference type="eggNOG" id="COG1338">
    <property type="taxonomic scope" value="Bacteria"/>
</dbReference>
<dbReference type="InterPro" id="IPR005838">
    <property type="entry name" value="T3SS_IM_P"/>
</dbReference>
<evidence type="ECO:0000256" key="9">
    <source>
        <dbReference type="ARBA" id="ARBA00023136"/>
    </source>
</evidence>
<evidence type="ECO:0000256" key="8">
    <source>
        <dbReference type="ARBA" id="ARBA00022989"/>
    </source>
</evidence>
<accession>A0A0A7RGU5</accession>
<dbReference type="GO" id="GO:0044781">
    <property type="term" value="P:bacterial-type flagellum organization"/>
    <property type="evidence" value="ECO:0007669"/>
    <property type="project" value="UniProtKB-UniRule"/>
</dbReference>
<keyword evidence="13" id="KW-0966">Cell projection</keyword>
<dbReference type="EMBL" id="AYYX01000027">
    <property type="protein sequence ID" value="KRM88637.1"/>
    <property type="molecule type" value="Genomic_DNA"/>
</dbReference>
<keyword evidence="5 12" id="KW-0812">Transmembrane</keyword>
<proteinExistence type="inferred from homology"/>
<keyword evidence="9 12" id="KW-0472">Membrane</keyword>
<dbReference type="PANTHER" id="PTHR30587">
    <property type="entry name" value="FLAGELLAR BIOSYNTHETIC PROTEIN FLIP"/>
    <property type="match status" value="1"/>
</dbReference>
<evidence type="ECO:0000256" key="10">
    <source>
        <dbReference type="ARBA" id="ARBA00023143"/>
    </source>
</evidence>
<evidence type="ECO:0000256" key="5">
    <source>
        <dbReference type="ARBA" id="ARBA00022692"/>
    </source>
</evidence>
<dbReference type="GO" id="GO:0009306">
    <property type="term" value="P:protein secretion"/>
    <property type="evidence" value="ECO:0007669"/>
    <property type="project" value="UniProtKB-UniRule"/>
</dbReference>
<dbReference type="PANTHER" id="PTHR30587:SF0">
    <property type="entry name" value="FLAGELLAR BIOSYNTHETIC PROTEIN FLIP"/>
    <property type="match status" value="1"/>
</dbReference>
<keyword evidence="11 12" id="KW-1006">Bacterial flagellum protein export</keyword>
<dbReference type="STRING" id="1133569.FD21_GL001010"/>
<dbReference type="RefSeq" id="WP_010580543.1">
    <property type="nucleotide sequence ID" value="NZ_AHYZ01000084.1"/>
</dbReference>
<evidence type="ECO:0000256" key="6">
    <source>
        <dbReference type="ARBA" id="ARBA00022795"/>
    </source>
</evidence>
<dbReference type="OrthoDB" id="9805111at2"/>
<dbReference type="GO" id="GO:0005886">
    <property type="term" value="C:plasma membrane"/>
    <property type="evidence" value="ECO:0007669"/>
    <property type="project" value="UniProtKB-SubCell"/>
</dbReference>
<comment type="function">
    <text evidence="12">Plays a role in the flagellum-specific transport system.</text>
</comment>
<gene>
    <name evidence="12 13" type="primary">fliP</name>
    <name evidence="14" type="ORF">FD21_GL001010</name>
</gene>
<dbReference type="PRINTS" id="PR01302">
    <property type="entry name" value="TYPE3IMPPROT"/>
</dbReference>
<keyword evidence="13" id="KW-0282">Flagellum</keyword>
<feature type="transmembrane region" description="Helical" evidence="12">
    <location>
        <begin position="228"/>
        <end position="247"/>
    </location>
</feature>
<dbReference type="NCBIfam" id="NF009438">
    <property type="entry name" value="PRK12797.1"/>
    <property type="match status" value="1"/>
</dbReference>
<evidence type="ECO:0000313" key="14">
    <source>
        <dbReference type="EMBL" id="KRM88637.1"/>
    </source>
</evidence>
<dbReference type="Pfam" id="PF00813">
    <property type="entry name" value="FliP"/>
    <property type="match status" value="1"/>
</dbReference>
<evidence type="ECO:0000256" key="12">
    <source>
        <dbReference type="RuleBase" id="RU362069"/>
    </source>
</evidence>
<keyword evidence="10" id="KW-0975">Bacterial flagellum</keyword>